<dbReference type="Proteomes" id="UP001596505">
    <property type="component" value="Unassembled WGS sequence"/>
</dbReference>
<dbReference type="RefSeq" id="WP_380967418.1">
    <property type="nucleotide sequence ID" value="NZ_JBHTCO010000019.1"/>
</dbReference>
<sequence length="123" mass="14427">MKQNGFILPLTVIIVSIFTFFLLHMIIACQMDRDFLRERLSLFEFGELSQLAKTDILAKIKEKDFPKDGSMHYEIGNVDYQTKKVNENVIEVTLSMQKNTTKQKQIFYFDVKQSQIVKWVEGL</sequence>
<evidence type="ECO:0000313" key="2">
    <source>
        <dbReference type="EMBL" id="MFC7394262.1"/>
    </source>
</evidence>
<dbReference type="EMBL" id="JBHTCO010000019">
    <property type="protein sequence ID" value="MFC7394262.1"/>
    <property type="molecule type" value="Genomic_DNA"/>
</dbReference>
<organism evidence="2 3">
    <name type="scientific">Scopulibacillus cellulosilyticus</name>
    <dbReference type="NCBI Taxonomy" id="2665665"/>
    <lineage>
        <taxon>Bacteria</taxon>
        <taxon>Bacillati</taxon>
        <taxon>Bacillota</taxon>
        <taxon>Bacilli</taxon>
        <taxon>Bacillales</taxon>
        <taxon>Sporolactobacillaceae</taxon>
        <taxon>Scopulibacillus</taxon>
    </lineage>
</organism>
<keyword evidence="1" id="KW-0472">Membrane</keyword>
<comment type="caution">
    <text evidence="2">The sequence shown here is derived from an EMBL/GenBank/DDBJ whole genome shotgun (WGS) entry which is preliminary data.</text>
</comment>
<gene>
    <name evidence="2" type="primary">comGG</name>
    <name evidence="2" type="ORF">ACFQRG_15000</name>
</gene>
<name>A0ABW2PY33_9BACL</name>
<dbReference type="PROSITE" id="PS51257">
    <property type="entry name" value="PROKAR_LIPOPROTEIN"/>
    <property type="match status" value="1"/>
</dbReference>
<keyword evidence="1" id="KW-1133">Transmembrane helix</keyword>
<keyword evidence="3" id="KW-1185">Reference proteome</keyword>
<evidence type="ECO:0000313" key="3">
    <source>
        <dbReference type="Proteomes" id="UP001596505"/>
    </source>
</evidence>
<protein>
    <submittedName>
        <fullName evidence="2">Competence type IV pilus minor pilin ComGG</fullName>
    </submittedName>
</protein>
<dbReference type="Pfam" id="PF14173">
    <property type="entry name" value="ComGG"/>
    <property type="match status" value="1"/>
</dbReference>
<evidence type="ECO:0000256" key="1">
    <source>
        <dbReference type="SAM" id="Phobius"/>
    </source>
</evidence>
<feature type="transmembrane region" description="Helical" evidence="1">
    <location>
        <begin position="6"/>
        <end position="29"/>
    </location>
</feature>
<accession>A0ABW2PY33</accession>
<proteinExistence type="predicted"/>
<keyword evidence="1" id="KW-0812">Transmembrane</keyword>
<dbReference type="InterPro" id="IPR020372">
    <property type="entry name" value="Competence_ComGG"/>
</dbReference>
<reference evidence="3" key="1">
    <citation type="journal article" date="2019" name="Int. J. Syst. Evol. Microbiol.">
        <title>The Global Catalogue of Microorganisms (GCM) 10K type strain sequencing project: providing services to taxonomists for standard genome sequencing and annotation.</title>
        <authorList>
            <consortium name="The Broad Institute Genomics Platform"/>
            <consortium name="The Broad Institute Genome Sequencing Center for Infectious Disease"/>
            <person name="Wu L."/>
            <person name="Ma J."/>
        </authorList>
    </citation>
    <scope>NUCLEOTIDE SEQUENCE [LARGE SCALE GENOMIC DNA]</scope>
    <source>
        <strain evidence="3">CGMCC 1.16305</strain>
    </source>
</reference>